<dbReference type="GO" id="GO:0006281">
    <property type="term" value="P:DNA repair"/>
    <property type="evidence" value="ECO:0007669"/>
    <property type="project" value="UniProtKB-UniRule"/>
</dbReference>
<dbReference type="InterPro" id="IPR036005">
    <property type="entry name" value="Creatinase/aminopeptidase-like"/>
</dbReference>
<evidence type="ECO:0000256" key="5">
    <source>
        <dbReference type="ARBA" id="ARBA00023015"/>
    </source>
</evidence>
<dbReference type="Pfam" id="PF08644">
    <property type="entry name" value="SPT16"/>
    <property type="match status" value="1"/>
</dbReference>
<feature type="domain" description="FACT complex subunit SPT16 N-terminal lobe" evidence="12">
    <location>
        <begin position="5"/>
        <end position="136"/>
    </location>
</feature>
<comment type="caution">
    <text evidence="15">The sequence shown here is derived from an EMBL/GenBank/DDBJ whole genome shotgun (WGS) entry which is preliminary data.</text>
</comment>
<feature type="domain" description="FACT complex subunit SPT16 middle" evidence="13">
    <location>
        <begin position="520"/>
        <end position="671"/>
    </location>
</feature>
<dbReference type="Pfam" id="PF00557">
    <property type="entry name" value="Peptidase_M24"/>
    <property type="match status" value="1"/>
</dbReference>
<reference evidence="15 16" key="1">
    <citation type="submission" date="2016-04" db="EMBL/GenBank/DDBJ databases">
        <title>The genome of Intoshia linei affirms orthonectids as highly simplified spiralians.</title>
        <authorList>
            <person name="Mikhailov K.V."/>
            <person name="Slusarev G.S."/>
            <person name="Nikitin M.A."/>
            <person name="Logacheva M.D."/>
            <person name="Penin A."/>
            <person name="Aleoshin V."/>
            <person name="Panchin Y.V."/>
        </authorList>
    </citation>
    <scope>NUCLEOTIDE SEQUENCE [LARGE SCALE GENOMIC DNA]</scope>
    <source>
        <strain evidence="15">Intl2013</strain>
        <tissue evidence="15">Whole animal</tissue>
    </source>
</reference>
<evidence type="ECO:0000313" key="16">
    <source>
        <dbReference type="Proteomes" id="UP000078046"/>
    </source>
</evidence>
<keyword evidence="2 10" id="KW-0158">Chromosome</keyword>
<dbReference type="OrthoDB" id="10251642at2759"/>
<evidence type="ECO:0000256" key="10">
    <source>
        <dbReference type="RuleBase" id="RU367052"/>
    </source>
</evidence>
<dbReference type="InterPro" id="IPR029149">
    <property type="entry name" value="Creatin/AminoP/Spt16_N"/>
</dbReference>
<evidence type="ECO:0000256" key="4">
    <source>
        <dbReference type="ARBA" id="ARBA00022763"/>
    </source>
</evidence>
<dbReference type="Pfam" id="PF08512">
    <property type="entry name" value="Rttp106-like_middle"/>
    <property type="match status" value="1"/>
</dbReference>
<keyword evidence="3 10" id="KW-0235">DNA replication</keyword>
<dbReference type="Pfam" id="PF21091">
    <property type="entry name" value="SPT16_C"/>
    <property type="match status" value="1"/>
</dbReference>
<evidence type="ECO:0000256" key="6">
    <source>
        <dbReference type="ARBA" id="ARBA00023054"/>
    </source>
</evidence>
<dbReference type="InterPro" id="IPR013953">
    <property type="entry name" value="FACT_SPT16_M"/>
</dbReference>
<feature type="compositionally biased region" description="Acidic residues" evidence="11">
    <location>
        <begin position="913"/>
        <end position="961"/>
    </location>
</feature>
<keyword evidence="6" id="KW-0175">Coiled coil</keyword>
<keyword evidence="5 10" id="KW-0805">Transcription regulation</keyword>
<evidence type="ECO:0000259" key="14">
    <source>
        <dbReference type="SMART" id="SM01287"/>
    </source>
</evidence>
<evidence type="ECO:0000256" key="7">
    <source>
        <dbReference type="ARBA" id="ARBA00023163"/>
    </source>
</evidence>
<dbReference type="Gene3D" id="2.30.29.210">
    <property type="entry name" value="FACT complex subunit Spt16p/Cdc68p"/>
    <property type="match status" value="1"/>
</dbReference>
<dbReference type="Pfam" id="PF14826">
    <property type="entry name" value="FACT-Spt16_Nlob"/>
    <property type="match status" value="1"/>
</dbReference>
<dbReference type="SMART" id="SM01285">
    <property type="entry name" value="FACT-Spt16_Nlob"/>
    <property type="match status" value="1"/>
</dbReference>
<evidence type="ECO:0000256" key="8">
    <source>
        <dbReference type="ARBA" id="ARBA00023204"/>
    </source>
</evidence>
<dbReference type="FunFam" id="3.90.230.10:FF:000005">
    <property type="entry name" value="FACT complex subunit spt16"/>
    <property type="match status" value="1"/>
</dbReference>
<evidence type="ECO:0000256" key="9">
    <source>
        <dbReference type="ARBA" id="ARBA00023242"/>
    </source>
</evidence>
<feature type="domain" description="Histone chaperone RTT106/FACT complex subunit SPT16-like middle" evidence="14">
    <location>
        <begin position="789"/>
        <end position="879"/>
    </location>
</feature>
<evidence type="ECO:0000256" key="11">
    <source>
        <dbReference type="SAM" id="MobiDB-lite"/>
    </source>
</evidence>
<dbReference type="InterPro" id="IPR048969">
    <property type="entry name" value="FACT_SPT16_C"/>
</dbReference>
<dbReference type="InterPro" id="IPR040258">
    <property type="entry name" value="Spt16"/>
</dbReference>
<dbReference type="SUPFAM" id="SSF55920">
    <property type="entry name" value="Creatinase/aminopeptidase"/>
    <property type="match status" value="1"/>
</dbReference>
<comment type="subunit">
    <text evidence="10">Component of the FACT complex.</text>
</comment>
<dbReference type="AlphaFoldDB" id="A0A177BB87"/>
<evidence type="ECO:0000256" key="1">
    <source>
        <dbReference type="ARBA" id="ARBA00010779"/>
    </source>
</evidence>
<dbReference type="InterPro" id="IPR011993">
    <property type="entry name" value="PH-like_dom_sf"/>
</dbReference>
<dbReference type="InterPro" id="IPR056595">
    <property type="entry name" value="Fact-SPT16_PH"/>
</dbReference>
<protein>
    <recommendedName>
        <fullName evidence="10">FACT complex subunit</fullName>
    </recommendedName>
</protein>
<keyword evidence="4 10" id="KW-0227">DNA damage</keyword>
<name>A0A177BB87_9BILA</name>
<dbReference type="Proteomes" id="UP000078046">
    <property type="component" value="Unassembled WGS sequence"/>
</dbReference>
<dbReference type="InterPro" id="IPR029148">
    <property type="entry name" value="FACT-SPT16_Nlobe"/>
</dbReference>
<comment type="similarity">
    <text evidence="1 10">Belongs to the peptidase M24 family. SPT16 subfamily.</text>
</comment>
<keyword evidence="9 10" id="KW-0539">Nucleus</keyword>
<comment type="subcellular location">
    <subcellularLocation>
        <location evidence="10">Nucleus</location>
    </subcellularLocation>
    <subcellularLocation>
        <location evidence="10">Chromosome</location>
    </subcellularLocation>
</comment>
<proteinExistence type="inferred from homology"/>
<dbReference type="InterPro" id="IPR000994">
    <property type="entry name" value="Pept_M24"/>
</dbReference>
<gene>
    <name evidence="15" type="ORF">A3Q56_01301</name>
</gene>
<dbReference type="PANTHER" id="PTHR13980:SF15">
    <property type="entry name" value="FACT COMPLEX SUBUNIT SPT16"/>
    <property type="match status" value="1"/>
</dbReference>
<dbReference type="Gene3D" id="3.90.230.10">
    <property type="entry name" value="Creatinase/methionine aminopeptidase superfamily"/>
    <property type="match status" value="1"/>
</dbReference>
<sequence length="989" mass="113398">MYSEVDTDERVENFDAVISGFGNEGTIYSKSLSLQTWLIGVDTLNDTIIACLKEKIYFLASKKKVSFIQNTLKNDDKCTNEGLNFEIILDAIEKDKVVDHKDPIIGSFLKEKYESTFLESFWNFIKSKNCQLGHLLSSKSYINTLSELAIVYYSLHKVNATPLFSQIFSIKDNAEFDLVRKAAGATTKLYSKYVKENIINIIDDERKVFHSKLSEKTENAIKTTKYVGDLDVNLLEVCYSPIIQSGGEYSLKYSSESKDTNISFDVIICFIGLRFRNYCSNMVRTLMVSPNDKMVQDYEFLVNLQEFLMEKIRPGKMLSDIHKEAMKYANDNRPDLSNKLTPSFGNSIGIEFRDNLIAISAKCSKVVKKNMIFNVSVGLLNINNSETGDQYSLFVADTVIVNEDQCELLTNMKKKIKNVSIIIKDKDMESEEEDFQNNLDNFGRGKRNTILDNRTRKEQTGEEDRGVNQKEFLRRLNEAARLRYKHCKGDVVPELPKKMQVSYKNIYLLPDSDEIKSSRLFLDAKAQTLLLPIFGSVTVVHIDYIKNVTQSVEGNYTFLRINFAMISLNDENVDFIKELTFRGSNKREPGELSSAASNLQTVCRMIKETQKNAKQRELDAKQMKGIIKQDKLILNSTKTSTKISGLYVRPSNLLPKRINGVLTCHVNGFQYRSIRGDTIDILFNNIKHSFFQPCDSELIILLHFVLKDPILVLKKKLSNVQFYMEVGEVSTDLGRRRNGGYDEDELRTEQAERKLRKKLKEIFKNFCLRVESISSGKVSFEIPIRDLGFFGVPIKTTSFLMPSTNCLVQLSDWPPTVVSIDEIELVHFERVSFSIKNFDIVFVFKDYSKPVFIVNAVPTESLQNLKQWLHELEIHFTEGVQSLNWPKVMKTIVDDIDPFFDNGGWNFLCPESDVEESEDVEGEDENFQPTDSDTECETVSEESNDYSEEDENSDSSMEDNSESSKGWDELEKEAIENDKKKQYGNKRNH</sequence>
<evidence type="ECO:0000259" key="13">
    <source>
        <dbReference type="SMART" id="SM01286"/>
    </source>
</evidence>
<keyword evidence="8 10" id="KW-0234">DNA repair</keyword>
<dbReference type="GO" id="GO:0006368">
    <property type="term" value="P:transcription elongation by RNA polymerase II"/>
    <property type="evidence" value="ECO:0007669"/>
    <property type="project" value="TreeGrafter"/>
</dbReference>
<dbReference type="GO" id="GO:0006260">
    <property type="term" value="P:DNA replication"/>
    <property type="evidence" value="ECO:0007669"/>
    <property type="project" value="UniProtKB-KW"/>
</dbReference>
<dbReference type="SMART" id="SM01287">
    <property type="entry name" value="Rtt106"/>
    <property type="match status" value="1"/>
</dbReference>
<keyword evidence="7 10" id="KW-0804">Transcription</keyword>
<dbReference type="PANTHER" id="PTHR13980">
    <property type="entry name" value="CDC68 RELATED"/>
    <property type="match status" value="1"/>
</dbReference>
<organism evidence="15 16">
    <name type="scientific">Intoshia linei</name>
    <dbReference type="NCBI Taxonomy" id="1819745"/>
    <lineage>
        <taxon>Eukaryota</taxon>
        <taxon>Metazoa</taxon>
        <taxon>Spiralia</taxon>
        <taxon>Lophotrochozoa</taxon>
        <taxon>Mesozoa</taxon>
        <taxon>Orthonectida</taxon>
        <taxon>Rhopaluridae</taxon>
        <taxon>Intoshia</taxon>
    </lineage>
</organism>
<dbReference type="GO" id="GO:0031491">
    <property type="term" value="F:nucleosome binding"/>
    <property type="evidence" value="ECO:0007669"/>
    <property type="project" value="TreeGrafter"/>
</dbReference>
<dbReference type="Gene3D" id="3.40.350.10">
    <property type="entry name" value="Creatinase/prolidase N-terminal domain"/>
    <property type="match status" value="1"/>
</dbReference>
<dbReference type="InterPro" id="IPR013719">
    <property type="entry name" value="RTT106/SPT16-like_middle_dom"/>
</dbReference>
<dbReference type="Gene3D" id="2.30.29.30">
    <property type="entry name" value="Pleckstrin-homology domain (PH domain)/Phosphotyrosine-binding domain (PTB)"/>
    <property type="match status" value="1"/>
</dbReference>
<comment type="function">
    <text evidence="10">Component of the FACT complex, a general chromatin factor that acts to reorganize nucleosomes. The FACT complex is involved in multiple processes that require DNA as a template such as mRNA elongation, DNA replication and DNA repair. During transcription elongation the FACT complex acts as a histone chaperone that both destabilizes and restores nucleosomal structure. It facilitates the passage of RNA polymerase II and transcription by promoting the dissociation of one histone H2A-H2B dimer from the nucleosome, then subsequently promotes the reestablishment of the nucleosome following the passage of RNA polymerase II.</text>
</comment>
<dbReference type="SMART" id="SM01286">
    <property type="entry name" value="SPT16"/>
    <property type="match status" value="1"/>
</dbReference>
<feature type="region of interest" description="Disordered" evidence="11">
    <location>
        <begin position="913"/>
        <end position="989"/>
    </location>
</feature>
<dbReference type="GO" id="GO:0035101">
    <property type="term" value="C:FACT complex"/>
    <property type="evidence" value="ECO:0007669"/>
    <property type="project" value="UniProtKB-UniRule"/>
</dbReference>
<feature type="compositionally biased region" description="Basic and acidic residues" evidence="11">
    <location>
        <begin position="965"/>
        <end position="981"/>
    </location>
</feature>
<dbReference type="EMBL" id="LWCA01000100">
    <property type="protein sequence ID" value="OAF70902.1"/>
    <property type="molecule type" value="Genomic_DNA"/>
</dbReference>
<accession>A0A177BB87</accession>
<dbReference type="Gene3D" id="2.30.29.150">
    <property type="match status" value="1"/>
</dbReference>
<keyword evidence="16" id="KW-1185">Reference proteome</keyword>
<dbReference type="Pfam" id="PF24824">
    <property type="entry name" value="PH_SPT16"/>
    <property type="match status" value="1"/>
</dbReference>
<dbReference type="FunFam" id="2.30.29.30:FF:000017">
    <property type="entry name" value="FACT complex subunit SPT16"/>
    <property type="match status" value="1"/>
</dbReference>
<evidence type="ECO:0000256" key="2">
    <source>
        <dbReference type="ARBA" id="ARBA00022454"/>
    </source>
</evidence>
<evidence type="ECO:0000259" key="12">
    <source>
        <dbReference type="SMART" id="SM01285"/>
    </source>
</evidence>
<evidence type="ECO:0000256" key="3">
    <source>
        <dbReference type="ARBA" id="ARBA00022705"/>
    </source>
</evidence>
<evidence type="ECO:0000313" key="15">
    <source>
        <dbReference type="EMBL" id="OAF70902.1"/>
    </source>
</evidence>